<evidence type="ECO:0000313" key="1">
    <source>
        <dbReference type="EMBL" id="AKF09320.1"/>
    </source>
</evidence>
<accession>A0A0F6YL11</accession>
<dbReference type="AlphaFoldDB" id="A0A0F6YL11"/>
<dbReference type="Proteomes" id="UP000034883">
    <property type="component" value="Chromosome"/>
</dbReference>
<evidence type="ECO:0000313" key="2">
    <source>
        <dbReference type="Proteomes" id="UP000034883"/>
    </source>
</evidence>
<name>A0A0F6YL11_9BACT</name>
<organism evidence="1 2">
    <name type="scientific">Sandaracinus amylolyticus</name>
    <dbReference type="NCBI Taxonomy" id="927083"/>
    <lineage>
        <taxon>Bacteria</taxon>
        <taxon>Pseudomonadati</taxon>
        <taxon>Myxococcota</taxon>
        <taxon>Polyangia</taxon>
        <taxon>Polyangiales</taxon>
        <taxon>Sandaracinaceae</taxon>
        <taxon>Sandaracinus</taxon>
    </lineage>
</organism>
<dbReference type="STRING" id="927083.DB32_006469"/>
<dbReference type="EMBL" id="CP011125">
    <property type="protein sequence ID" value="AKF09320.1"/>
    <property type="molecule type" value="Genomic_DNA"/>
</dbReference>
<reference evidence="1 2" key="1">
    <citation type="submission" date="2015-03" db="EMBL/GenBank/DDBJ databases">
        <title>Genome assembly of Sandaracinus amylolyticus DSM 53668.</title>
        <authorList>
            <person name="Sharma G."/>
            <person name="Subramanian S."/>
        </authorList>
    </citation>
    <scope>NUCLEOTIDE SEQUENCE [LARGE SCALE GENOMIC DNA]</scope>
    <source>
        <strain evidence="1 2">DSM 53668</strain>
    </source>
</reference>
<gene>
    <name evidence="1" type="ORF">DB32_006469</name>
</gene>
<sequence>MSVLLAVIAAPAVAQSVAPEVTSLSGALALRGVLEGSRAHGCSQSYASTSQRAELALDVDARGVATLTIDHHTHDTFGPSPGRYIQEGGETTRTTEHVRVVLRGTATRTPSGLDVALTGGERASATWQGWGTLPLPAATSTAVRATLHCAMTRVDVLPSAPRDGATPRAHAVLECSFDAVPEPLDRYEPGPLVLGTGSGFVVRTESPMWSPTPERSIRVAP</sequence>
<protein>
    <submittedName>
        <fullName evidence="1">Uncharacterized protein</fullName>
    </submittedName>
</protein>
<proteinExistence type="predicted"/>
<keyword evidence="2" id="KW-1185">Reference proteome</keyword>
<dbReference type="KEGG" id="samy:DB32_006469"/>